<reference evidence="2 3" key="1">
    <citation type="submission" date="2016-10" db="EMBL/GenBank/DDBJ databases">
        <authorList>
            <person name="de Groot N.N."/>
        </authorList>
    </citation>
    <scope>NUCLEOTIDE SEQUENCE [LARGE SCALE GENOMIC DNA]</scope>
    <source>
        <strain evidence="2 3">ATCC 700224</strain>
    </source>
</reference>
<feature type="region of interest" description="Disordered" evidence="1">
    <location>
        <begin position="224"/>
        <end position="260"/>
    </location>
</feature>
<proteinExistence type="predicted"/>
<evidence type="ECO:0000256" key="1">
    <source>
        <dbReference type="SAM" id="MobiDB-lite"/>
    </source>
</evidence>
<dbReference type="EMBL" id="FNAP01000001">
    <property type="protein sequence ID" value="SDD67593.1"/>
    <property type="molecule type" value="Genomic_DNA"/>
</dbReference>
<organism evidence="2 3">
    <name type="scientific">Rhodospira trueperi</name>
    <dbReference type="NCBI Taxonomy" id="69960"/>
    <lineage>
        <taxon>Bacteria</taxon>
        <taxon>Pseudomonadati</taxon>
        <taxon>Pseudomonadota</taxon>
        <taxon>Alphaproteobacteria</taxon>
        <taxon>Rhodospirillales</taxon>
        <taxon>Rhodospirillaceae</taxon>
        <taxon>Rhodospira</taxon>
    </lineage>
</organism>
<feature type="compositionally biased region" description="Basic and acidic residues" evidence="1">
    <location>
        <begin position="224"/>
        <end position="238"/>
    </location>
</feature>
<dbReference type="OrthoDB" id="9812722at2"/>
<sequence length="302" mass="30230">MTFVGPVIAVSYQGVKGLEARSVGATTGTSAPRGRPVGEAQVPGAGASGGAASPVRIAGRAPSLSTEMIGLFGRLDQSGRFSGTDPVTGQPGVTGTATSSGFAEAAEAIRGTGSNDLTPEEQAEVQKLRAIDQRVRQHEAAHKAAGAGVTGPATFTMVTGPDGRQYAVGGEVSITVNASQSNPQQAIAQLEQVKRAALAPADPSSADRAAAAAAEAALQRAKAALRDQEEQEAAEQKARNQQVEGAAQQTDGASRDSGGEIGRVIAPAAFADAAAAYGTADRGFGGAQDDIAPPASLFDLVA</sequence>
<accession>A0A1G6WPK0</accession>
<keyword evidence="3" id="KW-1185">Reference proteome</keyword>
<feature type="region of interest" description="Disordered" evidence="1">
    <location>
        <begin position="24"/>
        <end position="54"/>
    </location>
</feature>
<gene>
    <name evidence="2" type="ORF">SAMN05421720_101224</name>
</gene>
<dbReference type="Proteomes" id="UP000199412">
    <property type="component" value="Unassembled WGS sequence"/>
</dbReference>
<dbReference type="InterPro" id="IPR021973">
    <property type="entry name" value="SprA-related"/>
</dbReference>
<dbReference type="Pfam" id="PF12118">
    <property type="entry name" value="SprA-related"/>
    <property type="match status" value="1"/>
</dbReference>
<evidence type="ECO:0000313" key="2">
    <source>
        <dbReference type="EMBL" id="SDD67593.1"/>
    </source>
</evidence>
<evidence type="ECO:0000313" key="3">
    <source>
        <dbReference type="Proteomes" id="UP000199412"/>
    </source>
</evidence>
<protein>
    <submittedName>
        <fullName evidence="2">SprA-related family protein</fullName>
    </submittedName>
</protein>
<dbReference type="AlphaFoldDB" id="A0A1G6WPK0"/>
<dbReference type="STRING" id="69960.SAMN05421720_101224"/>
<name>A0A1G6WPK0_9PROT</name>